<dbReference type="Gramene" id="AUR62033767-RA">
    <property type="protein sequence ID" value="AUR62033767-RA:cds"/>
    <property type="gene ID" value="AUR62033767"/>
</dbReference>
<sequence>MWECNCGSSSKKAKLAELQSTEGMDTFSDAHPIFSDPDLLVIHVFPKLDWGSRDTVKQVCRKWRLWWKTHHVARLQPFCGPRASVNEWILYDLIYNDGRDFHAWINKDMTVYFNGFPLLFKEEQYGCIKTLFSLHHGGMWVQGEDMYYRGGRVTVCNDIPETVDSSYVKQLIDSLGYTDIVKLHFLDPRKTMQDGVRFLSFDRRQFDPFLSLLLECRVIHLYCEHELVMPTHFNICNGGEGSNQGSGAGSYMSLLNGFASGSFEPRVSGDDVQFFYDSEGTDEDDVEFVSSRDKLTQEKKDELDFEEELGGSDEDSPSEDDEEDDLGYLVAPVKVMFRKALTDYCVGSGRNIKFYRTDPNRVGAKCRQEDKGFPWKIWASWEKGKRNFVVKSHIGEYSCGRQAKVTLMTST</sequence>
<feature type="compositionally biased region" description="Acidic residues" evidence="1">
    <location>
        <begin position="303"/>
        <end position="324"/>
    </location>
</feature>
<protein>
    <recommendedName>
        <fullName evidence="2">PB1-like domain-containing protein</fullName>
    </recommendedName>
</protein>
<proteinExistence type="predicted"/>
<dbReference type="InterPro" id="IPR058594">
    <property type="entry name" value="PB1-like_dom_pln"/>
</dbReference>
<keyword evidence="4" id="KW-1185">Reference proteome</keyword>
<organism evidence="3 4">
    <name type="scientific">Chenopodium quinoa</name>
    <name type="common">Quinoa</name>
    <dbReference type="NCBI Taxonomy" id="63459"/>
    <lineage>
        <taxon>Eukaryota</taxon>
        <taxon>Viridiplantae</taxon>
        <taxon>Streptophyta</taxon>
        <taxon>Embryophyta</taxon>
        <taxon>Tracheophyta</taxon>
        <taxon>Spermatophyta</taxon>
        <taxon>Magnoliopsida</taxon>
        <taxon>eudicotyledons</taxon>
        <taxon>Gunneridae</taxon>
        <taxon>Pentapetalae</taxon>
        <taxon>Caryophyllales</taxon>
        <taxon>Chenopodiaceae</taxon>
        <taxon>Chenopodioideae</taxon>
        <taxon>Atripliceae</taxon>
        <taxon>Chenopodium</taxon>
    </lineage>
</organism>
<reference evidence="3" key="1">
    <citation type="journal article" date="2017" name="Nature">
        <title>The genome of Chenopodium quinoa.</title>
        <authorList>
            <person name="Jarvis D.E."/>
            <person name="Ho Y.S."/>
            <person name="Lightfoot D.J."/>
            <person name="Schmoeckel S.M."/>
            <person name="Li B."/>
            <person name="Borm T.J.A."/>
            <person name="Ohyanagi H."/>
            <person name="Mineta K."/>
            <person name="Michell C.T."/>
            <person name="Saber N."/>
            <person name="Kharbatia N.M."/>
            <person name="Rupper R.R."/>
            <person name="Sharp A.R."/>
            <person name="Dally N."/>
            <person name="Boughton B.A."/>
            <person name="Woo Y.H."/>
            <person name="Gao G."/>
            <person name="Schijlen E.G.W.M."/>
            <person name="Guo X."/>
            <person name="Momin A.A."/>
            <person name="Negrao S."/>
            <person name="Al-Babili S."/>
            <person name="Gehring C."/>
            <person name="Roessner U."/>
            <person name="Jung C."/>
            <person name="Murphy K."/>
            <person name="Arold S.T."/>
            <person name="Gojobori T."/>
            <person name="van der Linden C.G."/>
            <person name="van Loo E.N."/>
            <person name="Jellen E.N."/>
            <person name="Maughan P.J."/>
            <person name="Tester M."/>
        </authorList>
    </citation>
    <scope>NUCLEOTIDE SEQUENCE [LARGE SCALE GENOMIC DNA]</scope>
    <source>
        <strain evidence="3">cv. PI 614886</strain>
    </source>
</reference>
<dbReference type="Pfam" id="PF26130">
    <property type="entry name" value="PB1-like"/>
    <property type="match status" value="1"/>
</dbReference>
<feature type="region of interest" description="Disordered" evidence="1">
    <location>
        <begin position="285"/>
        <end position="324"/>
    </location>
</feature>
<evidence type="ECO:0000256" key="1">
    <source>
        <dbReference type="SAM" id="MobiDB-lite"/>
    </source>
</evidence>
<feature type="compositionally biased region" description="Basic and acidic residues" evidence="1">
    <location>
        <begin position="290"/>
        <end position="302"/>
    </location>
</feature>
<dbReference type="EnsemblPlants" id="AUR62033767-RA">
    <property type="protein sequence ID" value="AUR62033767-RA:cds"/>
    <property type="gene ID" value="AUR62033767"/>
</dbReference>
<accession>A0A803MR66</accession>
<evidence type="ECO:0000313" key="3">
    <source>
        <dbReference type="EnsemblPlants" id="AUR62033767-RA:cds"/>
    </source>
</evidence>
<feature type="domain" description="PB1-like" evidence="2">
    <location>
        <begin position="132"/>
        <end position="225"/>
    </location>
</feature>
<evidence type="ECO:0000313" key="4">
    <source>
        <dbReference type="Proteomes" id="UP000596660"/>
    </source>
</evidence>
<evidence type="ECO:0000259" key="2">
    <source>
        <dbReference type="Pfam" id="PF26130"/>
    </source>
</evidence>
<reference evidence="3" key="2">
    <citation type="submission" date="2021-03" db="UniProtKB">
        <authorList>
            <consortium name="EnsemblPlants"/>
        </authorList>
    </citation>
    <scope>IDENTIFICATION</scope>
</reference>
<dbReference type="Proteomes" id="UP000596660">
    <property type="component" value="Unplaced"/>
</dbReference>
<dbReference type="AlphaFoldDB" id="A0A803MR66"/>
<name>A0A803MR66_CHEQI</name>